<proteinExistence type="predicted"/>
<dbReference type="InterPro" id="IPR036884">
    <property type="entry name" value="2Fe-2S-bd_dom_sf"/>
</dbReference>
<dbReference type="GO" id="GO:0016491">
    <property type="term" value="F:oxidoreductase activity"/>
    <property type="evidence" value="ECO:0007669"/>
    <property type="project" value="UniProtKB-KW"/>
</dbReference>
<evidence type="ECO:0000259" key="6">
    <source>
        <dbReference type="PROSITE" id="PS51085"/>
    </source>
</evidence>
<organism evidence="7 8">
    <name type="scientific">Rhodoplanes serenus</name>
    <dbReference type="NCBI Taxonomy" id="200615"/>
    <lineage>
        <taxon>Bacteria</taxon>
        <taxon>Pseudomonadati</taxon>
        <taxon>Pseudomonadota</taxon>
        <taxon>Alphaproteobacteria</taxon>
        <taxon>Hyphomicrobiales</taxon>
        <taxon>Nitrobacteraceae</taxon>
        <taxon>Rhodoplanes</taxon>
    </lineage>
</organism>
<reference evidence="8" key="1">
    <citation type="submission" date="2018-10" db="EMBL/GenBank/DDBJ databases">
        <authorList>
            <person name="Peiro R."/>
            <person name="Begona"/>
            <person name="Cbmso G."/>
            <person name="Lopez M."/>
            <person name="Gonzalez S."/>
            <person name="Sacristan E."/>
            <person name="Castillo E."/>
        </authorList>
    </citation>
    <scope>NUCLEOTIDE SEQUENCE [LARGE SCALE GENOMIC DNA]</scope>
</reference>
<dbReference type="AlphaFoldDB" id="A0A3S4B1G5"/>
<dbReference type="Proteomes" id="UP000289200">
    <property type="component" value="Unassembled WGS sequence"/>
</dbReference>
<evidence type="ECO:0000256" key="5">
    <source>
        <dbReference type="ARBA" id="ARBA00023014"/>
    </source>
</evidence>
<accession>A0A3S4B1G5</accession>
<dbReference type="GO" id="GO:0046872">
    <property type="term" value="F:metal ion binding"/>
    <property type="evidence" value="ECO:0007669"/>
    <property type="project" value="UniProtKB-KW"/>
</dbReference>
<dbReference type="PANTHER" id="PTHR44379:SF5">
    <property type="entry name" value="OXIDOREDUCTASE WITH IRON-SULFUR SUBUNIT"/>
    <property type="match status" value="1"/>
</dbReference>
<comment type="caution">
    <text evidence="7">The sequence shown here is derived from an EMBL/GenBank/DDBJ whole genome shotgun (WGS) entry which is preliminary data.</text>
</comment>
<gene>
    <name evidence="7" type="primary">ndhS</name>
    <name evidence="7" type="ORF">RHODGE_RHODGE_01423</name>
</gene>
<keyword evidence="4" id="KW-0408">Iron</keyword>
<evidence type="ECO:0000256" key="4">
    <source>
        <dbReference type="ARBA" id="ARBA00023004"/>
    </source>
</evidence>
<dbReference type="InterPro" id="IPR036010">
    <property type="entry name" value="2Fe-2S_ferredoxin-like_sf"/>
</dbReference>
<dbReference type="SUPFAM" id="SSF54292">
    <property type="entry name" value="2Fe-2S ferredoxin-like"/>
    <property type="match status" value="1"/>
</dbReference>
<dbReference type="PROSITE" id="PS51085">
    <property type="entry name" value="2FE2S_FER_2"/>
    <property type="match status" value="1"/>
</dbReference>
<dbReference type="Gene3D" id="1.10.150.120">
    <property type="entry name" value="[2Fe-2S]-binding domain"/>
    <property type="match status" value="1"/>
</dbReference>
<dbReference type="Pfam" id="PF00111">
    <property type="entry name" value="Fer2"/>
    <property type="match status" value="1"/>
</dbReference>
<dbReference type="FunFam" id="1.10.150.120:FF:000003">
    <property type="entry name" value="Carbon monoxide dehydrogenase, small subunit"/>
    <property type="match status" value="1"/>
</dbReference>
<dbReference type="Pfam" id="PF01799">
    <property type="entry name" value="Fer2_2"/>
    <property type="match status" value="1"/>
</dbReference>
<dbReference type="FunFam" id="3.10.20.30:FF:000020">
    <property type="entry name" value="Xanthine dehydrogenase iron-sulfur subunit"/>
    <property type="match status" value="1"/>
</dbReference>
<keyword evidence="2" id="KW-0479">Metal-binding</keyword>
<keyword evidence="1" id="KW-0001">2Fe-2S</keyword>
<dbReference type="InterPro" id="IPR002888">
    <property type="entry name" value="2Fe-2S-bd"/>
</dbReference>
<dbReference type="RefSeq" id="WP_129608381.1">
    <property type="nucleotide sequence ID" value="NZ_UWOC01000111.1"/>
</dbReference>
<dbReference type="OrthoDB" id="9806714at2"/>
<protein>
    <submittedName>
        <fullName evidence="7">Nicotinate dehydrogenase small FeS subunit</fullName>
    </submittedName>
</protein>
<dbReference type="InterPro" id="IPR006058">
    <property type="entry name" value="2Fe2S_fd_BS"/>
</dbReference>
<dbReference type="PANTHER" id="PTHR44379">
    <property type="entry name" value="OXIDOREDUCTASE WITH IRON-SULFUR SUBUNIT"/>
    <property type="match status" value="1"/>
</dbReference>
<dbReference type="InterPro" id="IPR001041">
    <property type="entry name" value="2Fe-2S_ferredoxin-type"/>
</dbReference>
<dbReference type="Gene3D" id="3.10.20.30">
    <property type="match status" value="1"/>
</dbReference>
<dbReference type="InterPro" id="IPR051452">
    <property type="entry name" value="Diverse_Oxidoreductases"/>
</dbReference>
<evidence type="ECO:0000313" key="7">
    <source>
        <dbReference type="EMBL" id="VCU06776.1"/>
    </source>
</evidence>
<sequence>MTDGLHAITVTINGEARPLRVAPSRTLLDVLRSELGLTGTKKGCDVGDCGACTVLLDGTPVNACLVLAVEVDGAAVTTIEGIAPAAGQLHPLQQSFMDLGASQCGFCTPGIIVMAKALLDRHPDPSEEDIRFGLAGNICRCTGYTKIVEAVKDAARRLAAAPPPAGR</sequence>
<dbReference type="PROSITE" id="PS00197">
    <property type="entry name" value="2FE2S_FER_1"/>
    <property type="match status" value="1"/>
</dbReference>
<dbReference type="EMBL" id="UWOC01000111">
    <property type="protein sequence ID" value="VCU06776.1"/>
    <property type="molecule type" value="Genomic_DNA"/>
</dbReference>
<evidence type="ECO:0000256" key="2">
    <source>
        <dbReference type="ARBA" id="ARBA00022723"/>
    </source>
</evidence>
<dbReference type="SUPFAM" id="SSF47741">
    <property type="entry name" value="CO dehydrogenase ISP C-domain like"/>
    <property type="match status" value="1"/>
</dbReference>
<dbReference type="InterPro" id="IPR012675">
    <property type="entry name" value="Beta-grasp_dom_sf"/>
</dbReference>
<dbReference type="GO" id="GO:0051537">
    <property type="term" value="F:2 iron, 2 sulfur cluster binding"/>
    <property type="evidence" value="ECO:0007669"/>
    <property type="project" value="UniProtKB-KW"/>
</dbReference>
<keyword evidence="5" id="KW-0411">Iron-sulfur</keyword>
<evidence type="ECO:0000256" key="3">
    <source>
        <dbReference type="ARBA" id="ARBA00023002"/>
    </source>
</evidence>
<dbReference type="CDD" id="cd00207">
    <property type="entry name" value="fer2"/>
    <property type="match status" value="1"/>
</dbReference>
<evidence type="ECO:0000256" key="1">
    <source>
        <dbReference type="ARBA" id="ARBA00022714"/>
    </source>
</evidence>
<feature type="domain" description="2Fe-2S ferredoxin-type" evidence="6">
    <location>
        <begin position="6"/>
        <end position="82"/>
    </location>
</feature>
<keyword evidence="3" id="KW-0560">Oxidoreductase</keyword>
<keyword evidence="8" id="KW-1185">Reference proteome</keyword>
<name>A0A3S4B1G5_9BRAD</name>
<evidence type="ECO:0000313" key="8">
    <source>
        <dbReference type="Proteomes" id="UP000289200"/>
    </source>
</evidence>